<evidence type="ECO:0000256" key="3">
    <source>
        <dbReference type="ARBA" id="ARBA00022519"/>
    </source>
</evidence>
<evidence type="ECO:0000256" key="1">
    <source>
        <dbReference type="ARBA" id="ARBA00004533"/>
    </source>
</evidence>
<evidence type="ECO:0000256" key="5">
    <source>
        <dbReference type="ARBA" id="ARBA00023136"/>
    </source>
</evidence>
<sequence>MKRVGAHNHAAPERRGGAGDFRRACEVLASSCRAPDAWDDLREERELIARWAGEIGLPGGDSFAPASLFRARLSFDWGHALEALDDASFSAVVSVKDTGRLDRARAEGRGIVFATMAGLFTETLPRWLALNGGAGQLIVGLHAGKTGGWFTPERPLSLAGELKHAQAMLRNGGHVHMMVDGYHGARGIGVDFLGRLRAFQPTFAELAARTGALIIPVVSGVTPEGEVRISLLPELASPIAMRDPQGGTSAEWIAAIVGQAANFVAYGWQTRPEAVKWGHMRRFLALPRVEAAA</sequence>
<keyword evidence="5" id="KW-0472">Membrane</keyword>
<keyword evidence="2" id="KW-1003">Cell membrane</keyword>
<evidence type="ECO:0000256" key="2">
    <source>
        <dbReference type="ARBA" id="ARBA00022475"/>
    </source>
</evidence>
<keyword evidence="3" id="KW-0997">Cell inner membrane</keyword>
<dbReference type="Pfam" id="PF03279">
    <property type="entry name" value="Lip_A_acyltrans"/>
    <property type="match status" value="1"/>
</dbReference>
<gene>
    <name evidence="7" type="ORF">ACFQ1E_11460</name>
</gene>
<keyword evidence="4" id="KW-0808">Transferase</keyword>
<accession>A0ABW3HBW5</accession>
<name>A0ABW3HBW5_9SPHN</name>
<keyword evidence="6" id="KW-0012">Acyltransferase</keyword>
<proteinExistence type="predicted"/>
<evidence type="ECO:0000313" key="8">
    <source>
        <dbReference type="Proteomes" id="UP001596977"/>
    </source>
</evidence>
<reference evidence="8" key="1">
    <citation type="journal article" date="2019" name="Int. J. Syst. Evol. Microbiol.">
        <title>The Global Catalogue of Microorganisms (GCM) 10K type strain sequencing project: providing services to taxonomists for standard genome sequencing and annotation.</title>
        <authorList>
            <consortium name="The Broad Institute Genomics Platform"/>
            <consortium name="The Broad Institute Genome Sequencing Center for Infectious Disease"/>
            <person name="Wu L."/>
            <person name="Ma J."/>
        </authorList>
    </citation>
    <scope>NUCLEOTIDE SEQUENCE [LARGE SCALE GENOMIC DNA]</scope>
    <source>
        <strain evidence="8">CCUG 62982</strain>
    </source>
</reference>
<dbReference type="RefSeq" id="WP_264944737.1">
    <property type="nucleotide sequence ID" value="NZ_JAPDRA010000005.1"/>
</dbReference>
<comment type="caution">
    <text evidence="7">The sequence shown here is derived from an EMBL/GenBank/DDBJ whole genome shotgun (WGS) entry which is preliminary data.</text>
</comment>
<protein>
    <submittedName>
        <fullName evidence="7">Uncharacterized protein</fullName>
    </submittedName>
</protein>
<evidence type="ECO:0000256" key="6">
    <source>
        <dbReference type="ARBA" id="ARBA00023315"/>
    </source>
</evidence>
<keyword evidence="8" id="KW-1185">Reference proteome</keyword>
<evidence type="ECO:0000256" key="4">
    <source>
        <dbReference type="ARBA" id="ARBA00022679"/>
    </source>
</evidence>
<dbReference type="EMBL" id="JBHTJG010000005">
    <property type="protein sequence ID" value="MFD0946957.1"/>
    <property type="molecule type" value="Genomic_DNA"/>
</dbReference>
<evidence type="ECO:0000313" key="7">
    <source>
        <dbReference type="EMBL" id="MFD0946957.1"/>
    </source>
</evidence>
<organism evidence="7 8">
    <name type="scientific">Sphingomonas canadensis</name>
    <dbReference type="NCBI Taxonomy" id="1219257"/>
    <lineage>
        <taxon>Bacteria</taxon>
        <taxon>Pseudomonadati</taxon>
        <taxon>Pseudomonadota</taxon>
        <taxon>Alphaproteobacteria</taxon>
        <taxon>Sphingomonadales</taxon>
        <taxon>Sphingomonadaceae</taxon>
        <taxon>Sphingomonas</taxon>
    </lineage>
</organism>
<dbReference type="InterPro" id="IPR004960">
    <property type="entry name" value="LipA_acyltrans"/>
</dbReference>
<dbReference type="Proteomes" id="UP001596977">
    <property type="component" value="Unassembled WGS sequence"/>
</dbReference>
<comment type="subcellular location">
    <subcellularLocation>
        <location evidence="1">Cell inner membrane</location>
    </subcellularLocation>
</comment>